<dbReference type="GO" id="GO:0046540">
    <property type="term" value="C:U4/U6 x U5 tri-snRNP complex"/>
    <property type="evidence" value="ECO:0007669"/>
    <property type="project" value="TreeGrafter"/>
</dbReference>
<sequence>MTISKNKKMMSILHHRLRITLSDSRIFTGQLLAFDKHMNLVLAECEEFRQIKSSVKLDSNSDSISKIREIKRMLGLVVLRGETIVSLSVDGPPPVTVESAHEKARMASMPPGHGLARPASRAMPLTSQPQIISAAPAGLAGPVRGVGGPIPGMMQPRAPSMNIPAVPTPPMSAYPRGPSQMNMNPSNSQPGQMPPGFRPVPGAAPPGFRPMAPGMRPPVGMPGAPPPGYALPPGFSHQGAPPAGYNAQHPRPPPGQ</sequence>
<dbReference type="GO" id="GO:0000398">
    <property type="term" value="P:mRNA splicing, via spliceosome"/>
    <property type="evidence" value="ECO:0007669"/>
    <property type="project" value="TreeGrafter"/>
</dbReference>
<dbReference type="Pfam" id="PF01423">
    <property type="entry name" value="LSM"/>
    <property type="match status" value="1"/>
</dbReference>
<reference evidence="13 14" key="1">
    <citation type="journal article" date="2018" name="MBio">
        <title>Comparative Genomics Reveals the Core Gene Toolbox for the Fungus-Insect Symbiosis.</title>
        <authorList>
            <person name="Wang Y."/>
            <person name="Stata M."/>
            <person name="Wang W."/>
            <person name="Stajich J.E."/>
            <person name="White M.M."/>
            <person name="Moncalvo J.M."/>
        </authorList>
    </citation>
    <scope>NUCLEOTIDE SEQUENCE [LARGE SCALE GENOMIC DNA]</scope>
    <source>
        <strain evidence="13 14">SWE-8-4</strain>
    </source>
</reference>
<dbReference type="Gene3D" id="2.30.30.100">
    <property type="match status" value="1"/>
</dbReference>
<evidence type="ECO:0000256" key="8">
    <source>
        <dbReference type="ARBA" id="ARBA00023242"/>
    </source>
</evidence>
<evidence type="ECO:0000256" key="5">
    <source>
        <dbReference type="ARBA" id="ARBA00022664"/>
    </source>
</evidence>
<dbReference type="SMART" id="SM00651">
    <property type="entry name" value="Sm"/>
    <property type="match status" value="1"/>
</dbReference>
<keyword evidence="14" id="KW-1185">Reference proteome</keyword>
<keyword evidence="4" id="KW-0963">Cytoplasm</keyword>
<gene>
    <name evidence="13" type="ORF">BB561_002476</name>
</gene>
<dbReference type="OrthoDB" id="2020720at2759"/>
<comment type="caution">
    <text evidence="13">The sequence shown here is derived from an EMBL/GenBank/DDBJ whole genome shotgun (WGS) entry which is preliminary data.</text>
</comment>
<feature type="compositionally biased region" description="Pro residues" evidence="11">
    <location>
        <begin position="192"/>
        <end position="208"/>
    </location>
</feature>
<proteinExistence type="inferred from homology"/>
<dbReference type="CDD" id="cd01717">
    <property type="entry name" value="Sm_B"/>
    <property type="match status" value="1"/>
</dbReference>
<feature type="compositionally biased region" description="Pro residues" evidence="11">
    <location>
        <begin position="215"/>
        <end position="230"/>
    </location>
</feature>
<evidence type="ECO:0000256" key="11">
    <source>
        <dbReference type="SAM" id="MobiDB-lite"/>
    </source>
</evidence>
<feature type="region of interest" description="Disordered" evidence="11">
    <location>
        <begin position="180"/>
        <end position="256"/>
    </location>
</feature>
<comment type="subcellular location">
    <subcellularLocation>
        <location evidence="2">Cytoplasm</location>
    </subcellularLocation>
    <subcellularLocation>
        <location evidence="1">Nucleus</location>
    </subcellularLocation>
</comment>
<dbReference type="PANTHER" id="PTHR10701">
    <property type="entry name" value="SMALL NUCLEAR RIBONUCLEOPROTEIN-ASSOCIATED PROTEIN B AND N"/>
    <property type="match status" value="1"/>
</dbReference>
<evidence type="ECO:0000256" key="3">
    <source>
        <dbReference type="ARBA" id="ARBA00009123"/>
    </source>
</evidence>
<dbReference type="GO" id="GO:0005682">
    <property type="term" value="C:U5 snRNP"/>
    <property type="evidence" value="ECO:0007669"/>
    <property type="project" value="TreeGrafter"/>
</dbReference>
<keyword evidence="7" id="KW-0508">mRNA splicing</keyword>
<evidence type="ECO:0000313" key="14">
    <source>
        <dbReference type="Proteomes" id="UP000245383"/>
    </source>
</evidence>
<dbReference type="GO" id="GO:0005686">
    <property type="term" value="C:U2 snRNP"/>
    <property type="evidence" value="ECO:0007669"/>
    <property type="project" value="TreeGrafter"/>
</dbReference>
<dbReference type="PROSITE" id="PS52002">
    <property type="entry name" value="SM"/>
    <property type="match status" value="1"/>
</dbReference>
<accession>A0A2T9YQA4</accession>
<dbReference type="GO" id="GO:0071013">
    <property type="term" value="C:catalytic step 2 spliceosome"/>
    <property type="evidence" value="ECO:0007669"/>
    <property type="project" value="TreeGrafter"/>
</dbReference>
<evidence type="ECO:0000256" key="6">
    <source>
        <dbReference type="ARBA" id="ARBA00022884"/>
    </source>
</evidence>
<dbReference type="GO" id="GO:0005737">
    <property type="term" value="C:cytoplasm"/>
    <property type="evidence" value="ECO:0007669"/>
    <property type="project" value="UniProtKB-SubCell"/>
</dbReference>
<dbReference type="EMBL" id="MBFR01000086">
    <property type="protein sequence ID" value="PVU94533.1"/>
    <property type="molecule type" value="Genomic_DNA"/>
</dbReference>
<protein>
    <recommendedName>
        <fullName evidence="10">Sm protein B</fullName>
    </recommendedName>
</protein>
<dbReference type="AlphaFoldDB" id="A0A2T9YQA4"/>
<dbReference type="InterPro" id="IPR001163">
    <property type="entry name" value="Sm_dom_euk/arc"/>
</dbReference>
<evidence type="ECO:0000256" key="9">
    <source>
        <dbReference type="ARBA" id="ARBA00023274"/>
    </source>
</evidence>
<organism evidence="13 14">
    <name type="scientific">Smittium simulii</name>
    <dbReference type="NCBI Taxonomy" id="133385"/>
    <lineage>
        <taxon>Eukaryota</taxon>
        <taxon>Fungi</taxon>
        <taxon>Fungi incertae sedis</taxon>
        <taxon>Zoopagomycota</taxon>
        <taxon>Kickxellomycotina</taxon>
        <taxon>Harpellomycetes</taxon>
        <taxon>Harpellales</taxon>
        <taxon>Legeriomycetaceae</taxon>
        <taxon>Smittium</taxon>
    </lineage>
</organism>
<dbReference type="STRING" id="133385.A0A2T9YQA4"/>
<evidence type="ECO:0000313" key="13">
    <source>
        <dbReference type="EMBL" id="PVU94533.1"/>
    </source>
</evidence>
<keyword evidence="6" id="KW-0694">RNA-binding</keyword>
<keyword evidence="5" id="KW-0507">mRNA processing</keyword>
<dbReference type="GO" id="GO:0003723">
    <property type="term" value="F:RNA binding"/>
    <property type="evidence" value="ECO:0007669"/>
    <property type="project" value="UniProtKB-KW"/>
</dbReference>
<evidence type="ECO:0000256" key="7">
    <source>
        <dbReference type="ARBA" id="ARBA00023187"/>
    </source>
</evidence>
<evidence type="ECO:0000259" key="12">
    <source>
        <dbReference type="PROSITE" id="PS52002"/>
    </source>
</evidence>
<evidence type="ECO:0000256" key="10">
    <source>
        <dbReference type="ARBA" id="ARBA00041355"/>
    </source>
</evidence>
<evidence type="ECO:0000256" key="4">
    <source>
        <dbReference type="ARBA" id="ARBA00022490"/>
    </source>
</evidence>
<dbReference type="SUPFAM" id="SSF50182">
    <property type="entry name" value="Sm-like ribonucleoproteins"/>
    <property type="match status" value="1"/>
</dbReference>
<keyword evidence="9" id="KW-0687">Ribonucleoprotein</keyword>
<comment type="similarity">
    <text evidence="3">Belongs to the snRNP SmB/SmN family.</text>
</comment>
<dbReference type="InterPro" id="IPR047575">
    <property type="entry name" value="Sm"/>
</dbReference>
<dbReference type="GO" id="GO:0070990">
    <property type="term" value="F:snRNP binding"/>
    <property type="evidence" value="ECO:0007669"/>
    <property type="project" value="TreeGrafter"/>
</dbReference>
<dbReference type="PANTHER" id="PTHR10701:SF0">
    <property type="entry name" value="SMALL NUCLEAR RIBONUCLEOPROTEIN-ASSOCIATED PROTEIN B"/>
    <property type="match status" value="1"/>
</dbReference>
<evidence type="ECO:0000256" key="1">
    <source>
        <dbReference type="ARBA" id="ARBA00004123"/>
    </source>
</evidence>
<evidence type="ECO:0000256" key="2">
    <source>
        <dbReference type="ARBA" id="ARBA00004496"/>
    </source>
</evidence>
<name>A0A2T9YQA4_9FUNG</name>
<feature type="compositionally biased region" description="Polar residues" evidence="11">
    <location>
        <begin position="180"/>
        <end position="191"/>
    </location>
</feature>
<dbReference type="GO" id="GO:0005685">
    <property type="term" value="C:U1 snRNP"/>
    <property type="evidence" value="ECO:0007669"/>
    <property type="project" value="TreeGrafter"/>
</dbReference>
<dbReference type="InterPro" id="IPR050914">
    <property type="entry name" value="snRNP_SmB/NAA38-like"/>
</dbReference>
<keyword evidence="8" id="KW-0539">Nucleus</keyword>
<dbReference type="GO" id="GO:0005687">
    <property type="term" value="C:U4 snRNP"/>
    <property type="evidence" value="ECO:0007669"/>
    <property type="project" value="TreeGrafter"/>
</dbReference>
<dbReference type="InterPro" id="IPR010920">
    <property type="entry name" value="LSM_dom_sf"/>
</dbReference>
<dbReference type="Proteomes" id="UP000245383">
    <property type="component" value="Unassembled WGS sequence"/>
</dbReference>
<dbReference type="GO" id="GO:0071004">
    <property type="term" value="C:U2-type prespliceosome"/>
    <property type="evidence" value="ECO:0007669"/>
    <property type="project" value="TreeGrafter"/>
</dbReference>
<feature type="domain" description="Sm" evidence="12">
    <location>
        <begin position="4"/>
        <end position="93"/>
    </location>
</feature>